<reference evidence="1 2" key="1">
    <citation type="journal article" date="2019" name="Genome Biol. Evol.">
        <title>Insights into the evolution of the New World diploid cottons (Gossypium, subgenus Houzingenia) based on genome sequencing.</title>
        <authorList>
            <person name="Grover C.E."/>
            <person name="Arick M.A. 2nd"/>
            <person name="Thrash A."/>
            <person name="Conover J.L."/>
            <person name="Sanders W.S."/>
            <person name="Peterson D.G."/>
            <person name="Frelichowski J.E."/>
            <person name="Scheffler J.A."/>
            <person name="Scheffler B.E."/>
            <person name="Wendel J.F."/>
        </authorList>
    </citation>
    <scope>NUCLEOTIDE SEQUENCE [LARGE SCALE GENOMIC DNA]</scope>
    <source>
        <strain evidence="1">6</strain>
        <tissue evidence="1">Leaf</tissue>
    </source>
</reference>
<protein>
    <submittedName>
        <fullName evidence="1">Uncharacterized protein</fullName>
    </submittedName>
</protein>
<accession>A0A7J9K9X3</accession>
<dbReference type="AlphaFoldDB" id="A0A7J9K9X3"/>
<organism evidence="1 2">
    <name type="scientific">Gossypium armourianum</name>
    <dbReference type="NCBI Taxonomy" id="34283"/>
    <lineage>
        <taxon>Eukaryota</taxon>
        <taxon>Viridiplantae</taxon>
        <taxon>Streptophyta</taxon>
        <taxon>Embryophyta</taxon>
        <taxon>Tracheophyta</taxon>
        <taxon>Spermatophyta</taxon>
        <taxon>Magnoliopsida</taxon>
        <taxon>eudicotyledons</taxon>
        <taxon>Gunneridae</taxon>
        <taxon>Pentapetalae</taxon>
        <taxon>rosids</taxon>
        <taxon>malvids</taxon>
        <taxon>Malvales</taxon>
        <taxon>Malvaceae</taxon>
        <taxon>Malvoideae</taxon>
        <taxon>Gossypium</taxon>
    </lineage>
</organism>
<dbReference type="EMBL" id="JABFAE010000013">
    <property type="protein sequence ID" value="MBA0843267.1"/>
    <property type="molecule type" value="Genomic_DNA"/>
</dbReference>
<proteinExistence type="predicted"/>
<sequence>MSHFPMLDSVNYAYFHARTIAFIKSTDEKAQKFDLIGWEHPFFEVSRVKSPKLELTWTTEEEKLVNANPKVLYAIFYGVDAQ</sequence>
<comment type="caution">
    <text evidence="1">The sequence shown here is derived from an EMBL/GenBank/DDBJ whole genome shotgun (WGS) entry which is preliminary data.</text>
</comment>
<evidence type="ECO:0000313" key="1">
    <source>
        <dbReference type="EMBL" id="MBA0843267.1"/>
    </source>
</evidence>
<evidence type="ECO:0000313" key="2">
    <source>
        <dbReference type="Proteomes" id="UP000593575"/>
    </source>
</evidence>
<dbReference type="Proteomes" id="UP000593575">
    <property type="component" value="Unassembled WGS sequence"/>
</dbReference>
<name>A0A7J9K9X3_9ROSI</name>
<gene>
    <name evidence="1" type="ORF">Goarm_000472</name>
</gene>
<keyword evidence="2" id="KW-1185">Reference proteome</keyword>